<dbReference type="GO" id="GO:0030570">
    <property type="term" value="F:pectate lyase activity"/>
    <property type="evidence" value="ECO:0007669"/>
    <property type="project" value="InterPro"/>
</dbReference>
<dbReference type="STRING" id="1076935.U4KYL1"/>
<evidence type="ECO:0000256" key="2">
    <source>
        <dbReference type="ARBA" id="ARBA00022729"/>
    </source>
</evidence>
<keyword evidence="3 4" id="KW-0456">Lyase</keyword>
<dbReference type="InterPro" id="IPR002022">
    <property type="entry name" value="Pec_lyase"/>
</dbReference>
<gene>
    <name evidence="7" type="ORF">PCON_06257</name>
</gene>
<evidence type="ECO:0000313" key="7">
    <source>
        <dbReference type="EMBL" id="CCX06670.1"/>
    </source>
</evidence>
<dbReference type="Proteomes" id="UP000018144">
    <property type="component" value="Unassembled WGS sequence"/>
</dbReference>
<dbReference type="Pfam" id="PF00544">
    <property type="entry name" value="Pectate_lyase_4"/>
    <property type="match status" value="1"/>
</dbReference>
<dbReference type="InterPro" id="IPR012334">
    <property type="entry name" value="Pectin_lyas_fold"/>
</dbReference>
<dbReference type="SUPFAM" id="SSF51126">
    <property type="entry name" value="Pectin lyase-like"/>
    <property type="match status" value="1"/>
</dbReference>
<dbReference type="GO" id="GO:0005576">
    <property type="term" value="C:extracellular region"/>
    <property type="evidence" value="ECO:0007669"/>
    <property type="project" value="UniProtKB-SubCell"/>
</dbReference>
<organism evidence="7 8">
    <name type="scientific">Pyronema omphalodes (strain CBS 100304)</name>
    <name type="common">Pyronema confluens</name>
    <dbReference type="NCBI Taxonomy" id="1076935"/>
    <lineage>
        <taxon>Eukaryota</taxon>
        <taxon>Fungi</taxon>
        <taxon>Dikarya</taxon>
        <taxon>Ascomycota</taxon>
        <taxon>Pezizomycotina</taxon>
        <taxon>Pezizomycetes</taxon>
        <taxon>Pezizales</taxon>
        <taxon>Pyronemataceae</taxon>
        <taxon>Pyronema</taxon>
    </lineage>
</organism>
<proteinExistence type="inferred from homology"/>
<protein>
    <submittedName>
        <fullName evidence="7">Similar to Probable pectate lyase A acc. no. B0XT32</fullName>
    </submittedName>
</protein>
<dbReference type="GO" id="GO:0000272">
    <property type="term" value="P:polysaccharide catabolic process"/>
    <property type="evidence" value="ECO:0007669"/>
    <property type="project" value="UniProtKB-KW"/>
</dbReference>
<evidence type="ECO:0000256" key="3">
    <source>
        <dbReference type="ARBA" id="ARBA00023239"/>
    </source>
</evidence>
<dbReference type="InterPro" id="IPR011050">
    <property type="entry name" value="Pectin_lyase_fold/virulence"/>
</dbReference>
<dbReference type="PANTHER" id="PTHR31683:SF18">
    <property type="entry name" value="PECTATE LYASE 21-RELATED"/>
    <property type="match status" value="1"/>
</dbReference>
<accession>U4KYL1</accession>
<feature type="signal peptide" evidence="5">
    <location>
        <begin position="1"/>
        <end position="20"/>
    </location>
</feature>
<evidence type="ECO:0000259" key="6">
    <source>
        <dbReference type="SMART" id="SM00656"/>
    </source>
</evidence>
<dbReference type="EMBL" id="HF935304">
    <property type="protein sequence ID" value="CCX06670.1"/>
    <property type="molecule type" value="Genomic_DNA"/>
</dbReference>
<dbReference type="OMA" id="ATWGVEG"/>
<evidence type="ECO:0000256" key="4">
    <source>
        <dbReference type="RuleBase" id="RU361173"/>
    </source>
</evidence>
<name>U4KYL1_PYROM</name>
<keyword evidence="4" id="KW-0624">Polysaccharide degradation</keyword>
<dbReference type="eggNOG" id="ENOG502QR5B">
    <property type="taxonomic scope" value="Eukaryota"/>
</dbReference>
<evidence type="ECO:0000256" key="1">
    <source>
        <dbReference type="ARBA" id="ARBA00010980"/>
    </source>
</evidence>
<dbReference type="InterPro" id="IPR045032">
    <property type="entry name" value="PEL"/>
</dbReference>
<comment type="subcellular location">
    <subcellularLocation>
        <location evidence="4">Secreted</location>
    </subcellularLocation>
</comment>
<dbReference type="AlphaFoldDB" id="U4KYL1"/>
<dbReference type="PANTHER" id="PTHR31683">
    <property type="entry name" value="PECTATE LYASE 18-RELATED"/>
    <property type="match status" value="1"/>
</dbReference>
<keyword evidence="8" id="KW-1185">Reference proteome</keyword>
<reference evidence="7 8" key="1">
    <citation type="journal article" date="2013" name="PLoS Genet.">
        <title>The genome and development-dependent transcriptomes of Pyronema confluens: a window into fungal evolution.</title>
        <authorList>
            <person name="Traeger S."/>
            <person name="Altegoer F."/>
            <person name="Freitag M."/>
            <person name="Gabaldon T."/>
            <person name="Kempken F."/>
            <person name="Kumar A."/>
            <person name="Marcet-Houben M."/>
            <person name="Poggeler S."/>
            <person name="Stajich J.E."/>
            <person name="Nowrousian M."/>
        </authorList>
    </citation>
    <scope>NUCLEOTIDE SEQUENCE [LARGE SCALE GENOMIC DNA]</scope>
    <source>
        <strain evidence="8">CBS 100304</strain>
        <tissue evidence="7">Vegetative mycelium</tissue>
    </source>
</reference>
<feature type="domain" description="Pectate lyase" evidence="6">
    <location>
        <begin position="44"/>
        <end position="256"/>
    </location>
</feature>
<sequence>MRISILGGLFFASLVVSAPSKTIDDTLFPQVGWSQENGGTTGGKGGTTTTVTTGDALVTAVAGHAPKIVYVKGELVMSKRAKVGNNTSILGLGPNATIEGFGLQIDHASNIIVRNLGIHHAIDTDAISATYSNNIWIDHNEFWSERSRGFDYYDGLVDVTKGSDFVTVSWNYFHTHWKTSLVGGDPEAAATESGKYHITYHHNYWRDLSTRTPALRFSTAHVFNNYYQDISAQGIHSRSGAQVIVEGNVFQNVTEPISTYGKVIPADSPNTSPDGDYEPDGYANVRENDFGGAKNNITQVGNLTTVPYKYRHIYQPLQLVKPVVILGAGRGRLLQL</sequence>
<dbReference type="Gene3D" id="2.160.20.10">
    <property type="entry name" value="Single-stranded right-handed beta-helix, Pectin lyase-like"/>
    <property type="match status" value="1"/>
</dbReference>
<evidence type="ECO:0000313" key="8">
    <source>
        <dbReference type="Proteomes" id="UP000018144"/>
    </source>
</evidence>
<feature type="chain" id="PRO_5004650875" evidence="5">
    <location>
        <begin position="21"/>
        <end position="336"/>
    </location>
</feature>
<dbReference type="OrthoDB" id="1637350at2759"/>
<evidence type="ECO:0000256" key="5">
    <source>
        <dbReference type="SAM" id="SignalP"/>
    </source>
</evidence>
<keyword evidence="2 5" id="KW-0732">Signal</keyword>
<keyword evidence="4" id="KW-0119">Carbohydrate metabolism</keyword>
<comment type="similarity">
    <text evidence="1 4">Belongs to the polysaccharide lyase 1 family.</text>
</comment>
<dbReference type="SMART" id="SM00656">
    <property type="entry name" value="Amb_all"/>
    <property type="match status" value="1"/>
</dbReference>
<keyword evidence="4" id="KW-0964">Secreted</keyword>